<keyword evidence="1" id="KW-0677">Repeat</keyword>
<evidence type="ECO:0000313" key="3">
    <source>
        <dbReference type="EMBL" id="CAF1678688.1"/>
    </source>
</evidence>
<dbReference type="Pfam" id="PF01436">
    <property type="entry name" value="NHL"/>
    <property type="match status" value="1"/>
</dbReference>
<feature type="non-terminal residue" evidence="3">
    <location>
        <position position="1"/>
    </location>
</feature>
<accession>A0A816GV59</accession>
<evidence type="ECO:0008006" key="5">
    <source>
        <dbReference type="Google" id="ProtNLM"/>
    </source>
</evidence>
<organism evidence="3 4">
    <name type="scientific">Adineta ricciae</name>
    <name type="common">Rotifer</name>
    <dbReference type="NCBI Taxonomy" id="249248"/>
    <lineage>
        <taxon>Eukaryota</taxon>
        <taxon>Metazoa</taxon>
        <taxon>Spiralia</taxon>
        <taxon>Gnathifera</taxon>
        <taxon>Rotifera</taxon>
        <taxon>Eurotatoria</taxon>
        <taxon>Bdelloidea</taxon>
        <taxon>Adinetida</taxon>
        <taxon>Adinetidae</taxon>
        <taxon>Adineta</taxon>
    </lineage>
</organism>
<feature type="repeat" description="NHL" evidence="2">
    <location>
        <begin position="20"/>
        <end position="57"/>
    </location>
</feature>
<protein>
    <recommendedName>
        <fullName evidence="5">6-bladed beta-propeller</fullName>
    </recommendedName>
</protein>
<dbReference type="InterPro" id="IPR011042">
    <property type="entry name" value="6-blade_b-propeller_TolB-like"/>
</dbReference>
<dbReference type="AlphaFoldDB" id="A0A816GV59"/>
<dbReference type="Proteomes" id="UP000663828">
    <property type="component" value="Unassembled WGS sequence"/>
</dbReference>
<comment type="caution">
    <text evidence="3">The sequence shown here is derived from an EMBL/GenBank/DDBJ whole genome shotgun (WGS) entry which is preliminary data.</text>
</comment>
<dbReference type="PROSITE" id="PS51125">
    <property type="entry name" value="NHL"/>
    <property type="match status" value="1"/>
</dbReference>
<evidence type="ECO:0000256" key="1">
    <source>
        <dbReference type="ARBA" id="ARBA00022737"/>
    </source>
</evidence>
<name>A0A816GV59_ADIRI</name>
<proteinExistence type="predicted"/>
<dbReference type="EMBL" id="CAJNOR010014541">
    <property type="protein sequence ID" value="CAF1678688.1"/>
    <property type="molecule type" value="Genomic_DNA"/>
</dbReference>
<gene>
    <name evidence="3" type="ORF">XAT740_LOCUS60119</name>
</gene>
<evidence type="ECO:0000256" key="2">
    <source>
        <dbReference type="PROSITE-ProRule" id="PRU00504"/>
    </source>
</evidence>
<dbReference type="Gene3D" id="2.120.10.30">
    <property type="entry name" value="TolB, C-terminal domain"/>
    <property type="match status" value="1"/>
</dbReference>
<dbReference type="InterPro" id="IPR001258">
    <property type="entry name" value="NHL_repeat"/>
</dbReference>
<evidence type="ECO:0000313" key="4">
    <source>
        <dbReference type="Proteomes" id="UP000663828"/>
    </source>
</evidence>
<dbReference type="SUPFAM" id="SSF63829">
    <property type="entry name" value="Calcium-dependent phosphotriesterase"/>
    <property type="match status" value="1"/>
</dbReference>
<sequence>IVRWDKDAAKGEIIVGGNWKGHGLNQMNSPCGLAFDFEGNLYVAEWRNHRIVRFDKSVDKPFNGKRKKY</sequence>
<reference evidence="3" key="1">
    <citation type="submission" date="2021-02" db="EMBL/GenBank/DDBJ databases">
        <authorList>
            <person name="Nowell W R."/>
        </authorList>
    </citation>
    <scope>NUCLEOTIDE SEQUENCE</scope>
</reference>
<keyword evidence="4" id="KW-1185">Reference proteome</keyword>